<feature type="region of interest" description="Disordered" evidence="5">
    <location>
        <begin position="900"/>
        <end position="1093"/>
    </location>
</feature>
<dbReference type="GO" id="GO:0016274">
    <property type="term" value="F:protein-arginine N-methyltransferase activity"/>
    <property type="evidence" value="ECO:0007669"/>
    <property type="project" value="InterPro"/>
</dbReference>
<keyword evidence="2 4" id="KW-0808">Transferase</keyword>
<dbReference type="GO" id="GO:0032259">
    <property type="term" value="P:methylation"/>
    <property type="evidence" value="ECO:0007669"/>
    <property type="project" value="UniProtKB-KW"/>
</dbReference>
<keyword evidence="3 4" id="KW-0949">S-adenosyl-L-methionine</keyword>
<feature type="compositionally biased region" description="Low complexity" evidence="5">
    <location>
        <begin position="1039"/>
        <end position="1069"/>
    </location>
</feature>
<dbReference type="AlphaFoldDB" id="A0A9P1H8S7"/>
<dbReference type="Gene3D" id="3.20.20.150">
    <property type="entry name" value="Divalent-metal-dependent TIM barrel enzymes"/>
    <property type="match status" value="1"/>
</dbReference>
<name>A0A9P1H8S7_9PEZI</name>
<dbReference type="InterPro" id="IPR029063">
    <property type="entry name" value="SAM-dependent_MTases_sf"/>
</dbReference>
<dbReference type="InterPro" id="IPR035247">
    <property type="entry name" value="PRMT5_TIM"/>
</dbReference>
<dbReference type="Gene3D" id="3.40.50.150">
    <property type="entry name" value="Vaccinia Virus protein VP39"/>
    <property type="match status" value="1"/>
</dbReference>
<evidence type="ECO:0000256" key="2">
    <source>
        <dbReference type="ARBA" id="ARBA00022679"/>
    </source>
</evidence>
<comment type="caution">
    <text evidence="9">The sequence shown here is derived from an EMBL/GenBank/DDBJ whole genome shotgun (WGS) entry which is preliminary data.</text>
</comment>
<feature type="compositionally biased region" description="Low complexity" evidence="5">
    <location>
        <begin position="1126"/>
        <end position="1137"/>
    </location>
</feature>
<dbReference type="OrthoDB" id="1368803at2759"/>
<dbReference type="EMBL" id="CALLCH030000017">
    <property type="protein sequence ID" value="CAI4218147.1"/>
    <property type="molecule type" value="Genomic_DNA"/>
</dbReference>
<dbReference type="SUPFAM" id="SSF56300">
    <property type="entry name" value="Metallo-dependent phosphatases"/>
    <property type="match status" value="1"/>
</dbReference>
<sequence>MASSIEDASSRNDDNYNIPIFYISQHDSTRDQPLDELAYGSLLNLGFTFVTAPISNRKFYNRVLELTRTHLAALEQQKASVNTTHTPNFPDPVVPPLTAEDTGLYPSPTSKSFTAYCSPWIDICSPSPVISSVSRQVLNQEVNYANFCGVRTVIIPGPRQDATTPEGSDGLARYARAVKEVLGAAPRLSFVIHVPMYREPGLEEPVDSLTTVLSSSLTVGSRELMKPESIDLFSAWDSWDFVRTICEYNLRLFVGVRFPKKLAERELQTRWFSEPVHLISIHKDVFQLNQKKCPCLSKAHQDLIREFHTLKNTPWIMLCDVGPDGTGLAAATTQVPDSAAFPSLSDAHTTQDSLSDLEYNTLSGFQDWLQSPLQPLSDNLESTTYEVFEGDPVKYNQYEAATIEALRWWKKTSRKTSSGSGAVVVAVVGSGRGPLVHRALKASQVTGVPVEVWAIEKNPNAYVYLLQRNAIEWGGRVHVVRTDMRSWKGPLLGTSDESSTKYGQVDILISELLGSFADNELSPECLDGVQHVLAPEGISIPSSYTAHLSPIATPRIHADLVSRAATDKTTFDTPWVVRLFQLDFAAARGVPGHPLFQEMWEFSHPLPKATWDQMTARGQSGLIGGVGGSMEGSVGANEHNARFSRVKFVCLNRGVIHGLAGYFESTLFECQDSAGEVKRPLHYPDDSELEISMWRQTDDKSVWYEWLVEAYCWAGEKKRLKLATSDLCSSRISLGVGTGHGALHAIYASVDESCKARGWDGVDVVLIGGDFQAVRNAADLNSMAVPLNQAPYLTLFVGGNHEASSHLWELYYGGWVAPNIYYLGAANVVRVGPLRISGMSGIWKGFDYRKPHHERLPFSGDDVKTQVDVGMSHDWPRLIERHGDEKRLFSMKRAFEKESYDGTLGNPAATRIPGDGRSRGCRGEGEEEQPQEVASQREQSAPATEPEPAAAPGPTLEAQANPDEIDLDMDDDPPPLPSAPAPTKANAAPPSATTTTTTTTTSSVADDIRAQLPASFSKPPPQPERKKKTGTPGQPVPPASRTASPASSPSTSAFPAATSSSSARSTPRSPRGRRAPARVARPGRPGRRPHYRFQYDPEWLAITRVFAKELVIGDPPRHPPARTRARPITPRSSRPSSPGVPESVHEQPVEYTNPQTAEFCQLIQTQSRVGEVVGAVEEEEEEGVVVEVGDGVEVDGVVGEVAEAVEVVVVVVVGVTERGYNQNLLSLARDGS</sequence>
<evidence type="ECO:0000256" key="4">
    <source>
        <dbReference type="PROSITE-ProRule" id="PRU01015"/>
    </source>
</evidence>
<evidence type="ECO:0000256" key="3">
    <source>
        <dbReference type="ARBA" id="ARBA00022691"/>
    </source>
</evidence>
<evidence type="ECO:0000313" key="9">
    <source>
        <dbReference type="EMBL" id="CAI4218147.1"/>
    </source>
</evidence>
<dbReference type="Pfam" id="PF17286">
    <property type="entry name" value="PRMT5_C"/>
    <property type="match status" value="2"/>
</dbReference>
<gene>
    <name evidence="9" type="ORF">PPNO1_LOCUS7744</name>
</gene>
<evidence type="ECO:0000259" key="8">
    <source>
        <dbReference type="Pfam" id="PF17286"/>
    </source>
</evidence>
<dbReference type="InterPro" id="IPR035248">
    <property type="entry name" value="PRMT5_C"/>
</dbReference>
<dbReference type="Pfam" id="PF17285">
    <property type="entry name" value="PRMT5_TIM"/>
    <property type="match status" value="1"/>
</dbReference>
<dbReference type="SUPFAM" id="SSF53335">
    <property type="entry name" value="S-adenosyl-L-methionine-dependent methyltransferases"/>
    <property type="match status" value="1"/>
</dbReference>
<dbReference type="Pfam" id="PF05185">
    <property type="entry name" value="PRMT5"/>
    <property type="match status" value="1"/>
</dbReference>
<dbReference type="InterPro" id="IPR029052">
    <property type="entry name" value="Metallo-depent_PP-like"/>
</dbReference>
<protein>
    <recommendedName>
        <fullName evidence="11">Protein arginine N-methyltransferase</fullName>
    </recommendedName>
</protein>
<dbReference type="PANTHER" id="PTHR10738:SF0">
    <property type="entry name" value="PROTEIN ARGININE N-METHYLTRANSFERASE 5"/>
    <property type="match status" value="1"/>
</dbReference>
<proteinExistence type="predicted"/>
<dbReference type="InterPro" id="IPR025799">
    <property type="entry name" value="Arg_MeTrfase"/>
</dbReference>
<feature type="region of interest" description="Disordered" evidence="5">
    <location>
        <begin position="1112"/>
        <end position="1145"/>
    </location>
</feature>
<evidence type="ECO:0008006" key="11">
    <source>
        <dbReference type="Google" id="ProtNLM"/>
    </source>
</evidence>
<organism evidence="9 10">
    <name type="scientific">Parascedosporium putredinis</name>
    <dbReference type="NCBI Taxonomy" id="1442378"/>
    <lineage>
        <taxon>Eukaryota</taxon>
        <taxon>Fungi</taxon>
        <taxon>Dikarya</taxon>
        <taxon>Ascomycota</taxon>
        <taxon>Pezizomycotina</taxon>
        <taxon>Sordariomycetes</taxon>
        <taxon>Hypocreomycetidae</taxon>
        <taxon>Microascales</taxon>
        <taxon>Microascaceae</taxon>
        <taxon>Parascedosporium</taxon>
    </lineage>
</organism>
<evidence type="ECO:0000256" key="1">
    <source>
        <dbReference type="ARBA" id="ARBA00022603"/>
    </source>
</evidence>
<dbReference type="GO" id="GO:0005634">
    <property type="term" value="C:nucleus"/>
    <property type="evidence" value="ECO:0007669"/>
    <property type="project" value="TreeGrafter"/>
</dbReference>
<keyword evidence="1 4" id="KW-0489">Methyltransferase</keyword>
<feature type="domain" description="PRMT5 arginine-N-methyltransferase" evidence="6">
    <location>
        <begin position="362"/>
        <end position="540"/>
    </location>
</feature>
<evidence type="ECO:0000259" key="6">
    <source>
        <dbReference type="Pfam" id="PF05185"/>
    </source>
</evidence>
<feature type="compositionally biased region" description="Low complexity" evidence="5">
    <location>
        <begin position="981"/>
        <end position="1003"/>
    </location>
</feature>
<feature type="domain" description="PRMT5 TIM barrel" evidence="7">
    <location>
        <begin position="46"/>
        <end position="320"/>
    </location>
</feature>
<dbReference type="PANTHER" id="PTHR10738">
    <property type="entry name" value="PROTEIN ARGININE N-METHYLTRANSFERASE 5"/>
    <property type="match status" value="1"/>
</dbReference>
<dbReference type="Gene3D" id="2.70.160.11">
    <property type="entry name" value="Hnrnp arginine n-methyltransferase1"/>
    <property type="match status" value="2"/>
</dbReference>
<feature type="compositionally biased region" description="Low complexity" evidence="5">
    <location>
        <begin position="941"/>
        <end position="955"/>
    </location>
</feature>
<reference evidence="9" key="1">
    <citation type="submission" date="2022-11" db="EMBL/GenBank/DDBJ databases">
        <authorList>
            <person name="Scott C."/>
            <person name="Bruce N."/>
        </authorList>
    </citation>
    <scope>NUCLEOTIDE SEQUENCE</scope>
</reference>
<evidence type="ECO:0000313" key="10">
    <source>
        <dbReference type="Proteomes" id="UP000838763"/>
    </source>
</evidence>
<dbReference type="InterPro" id="IPR035075">
    <property type="entry name" value="PRMT5"/>
</dbReference>
<feature type="compositionally biased region" description="Basic and acidic residues" evidence="5">
    <location>
        <begin position="914"/>
        <end position="924"/>
    </location>
</feature>
<accession>A0A9P1H8S7</accession>
<dbReference type="GO" id="GO:0006355">
    <property type="term" value="P:regulation of DNA-templated transcription"/>
    <property type="evidence" value="ECO:0007669"/>
    <property type="project" value="TreeGrafter"/>
</dbReference>
<feature type="domain" description="PRMT5 oligomerisation" evidence="8">
    <location>
        <begin position="543"/>
        <end position="669"/>
    </location>
</feature>
<dbReference type="Proteomes" id="UP000838763">
    <property type="component" value="Unassembled WGS sequence"/>
</dbReference>
<dbReference type="GO" id="GO:0005829">
    <property type="term" value="C:cytosol"/>
    <property type="evidence" value="ECO:0007669"/>
    <property type="project" value="TreeGrafter"/>
</dbReference>
<keyword evidence="10" id="KW-1185">Reference proteome</keyword>
<dbReference type="PROSITE" id="PS51678">
    <property type="entry name" value="SAM_MT_PRMT"/>
    <property type="match status" value="1"/>
</dbReference>
<evidence type="ECO:0000256" key="5">
    <source>
        <dbReference type="SAM" id="MobiDB-lite"/>
    </source>
</evidence>
<feature type="domain" description="PRMT5 oligomerisation" evidence="8">
    <location>
        <begin position="677"/>
        <end position="721"/>
    </location>
</feature>
<feature type="compositionally biased region" description="Acidic residues" evidence="5">
    <location>
        <begin position="963"/>
        <end position="973"/>
    </location>
</feature>
<dbReference type="FunFam" id="3.40.50.150:FF:000149">
    <property type="entry name" value="Protein arginine N-methyltransferase"/>
    <property type="match status" value="1"/>
</dbReference>
<evidence type="ECO:0000259" key="7">
    <source>
        <dbReference type="Pfam" id="PF17285"/>
    </source>
</evidence>